<dbReference type="Proteomes" id="UP001440599">
    <property type="component" value="Unassembled WGS sequence"/>
</dbReference>
<name>A0ABV1EPL3_9FIRM</name>
<accession>A0ABV1EPL3</accession>
<sequence length="152" mass="16956">MVVDSIVYAAFTSRAGGTKFQVLDFEGTLVWADKVHEVQSYLSDPEAMELVVEARAPAQGFGWWPPEEAGNVSCYHRNVPGDVVRLTGENGSIIQQYNYDAFGVGARPTSEIPPFCYFGEYFHQESGFIIYAPDTIIQVLVNLFLKIPKEIN</sequence>
<dbReference type="RefSeq" id="WP_349138909.1">
    <property type="nucleotide sequence ID" value="NZ_JBBMFT010000001.1"/>
</dbReference>
<comment type="caution">
    <text evidence="1">The sequence shown here is derived from an EMBL/GenBank/DDBJ whole genome shotgun (WGS) entry which is preliminary data.</text>
</comment>
<evidence type="ECO:0000313" key="1">
    <source>
        <dbReference type="EMBL" id="MEQ2455213.1"/>
    </source>
</evidence>
<keyword evidence="2" id="KW-1185">Reference proteome</keyword>
<dbReference type="Gene3D" id="2.180.10.10">
    <property type="entry name" value="RHS repeat-associated core"/>
    <property type="match status" value="1"/>
</dbReference>
<organism evidence="1 2">
    <name type="scientific">Flavonifractor hominis</name>
    <dbReference type="NCBI Taxonomy" id="3133178"/>
    <lineage>
        <taxon>Bacteria</taxon>
        <taxon>Bacillati</taxon>
        <taxon>Bacillota</taxon>
        <taxon>Clostridia</taxon>
        <taxon>Eubacteriales</taxon>
        <taxon>Oscillospiraceae</taxon>
        <taxon>Flavonifractor</taxon>
    </lineage>
</organism>
<reference evidence="1 2" key="1">
    <citation type="submission" date="2024-03" db="EMBL/GenBank/DDBJ databases">
        <title>Human intestinal bacterial collection.</title>
        <authorList>
            <person name="Pauvert C."/>
            <person name="Hitch T.C.A."/>
            <person name="Clavel T."/>
        </authorList>
    </citation>
    <scope>NUCLEOTIDE SEQUENCE [LARGE SCALE GENOMIC DNA]</scope>
    <source>
        <strain evidence="1 2">CLA-AP-H34</strain>
    </source>
</reference>
<proteinExistence type="predicted"/>
<dbReference type="EMBL" id="JBBMFT010000001">
    <property type="protein sequence ID" value="MEQ2455213.1"/>
    <property type="molecule type" value="Genomic_DNA"/>
</dbReference>
<protein>
    <recommendedName>
        <fullName evidence="3">RHS repeat-associated core domain-containing protein</fullName>
    </recommendedName>
</protein>
<evidence type="ECO:0008006" key="3">
    <source>
        <dbReference type="Google" id="ProtNLM"/>
    </source>
</evidence>
<evidence type="ECO:0000313" key="2">
    <source>
        <dbReference type="Proteomes" id="UP001440599"/>
    </source>
</evidence>
<gene>
    <name evidence="1" type="ORF">WMO45_01660</name>
</gene>